<comment type="catalytic activity">
    <reaction evidence="10">
        <text>5-amino-1-(5-phospho-D-ribosyl)imidazole-4-carboxylate + L-aspartate + ATP = (2S)-2-[5-amino-1-(5-phospho-beta-D-ribosyl)imidazole-4-carboxamido]succinate + ADP + phosphate + 2 H(+)</text>
        <dbReference type="Rhea" id="RHEA:22628"/>
        <dbReference type="ChEBI" id="CHEBI:15378"/>
        <dbReference type="ChEBI" id="CHEBI:29991"/>
        <dbReference type="ChEBI" id="CHEBI:30616"/>
        <dbReference type="ChEBI" id="CHEBI:43474"/>
        <dbReference type="ChEBI" id="CHEBI:58443"/>
        <dbReference type="ChEBI" id="CHEBI:77657"/>
        <dbReference type="ChEBI" id="CHEBI:456216"/>
        <dbReference type="EC" id="6.3.2.6"/>
    </reaction>
</comment>
<evidence type="ECO:0000256" key="1">
    <source>
        <dbReference type="ARBA" id="ARBA00004672"/>
    </source>
</evidence>
<evidence type="ECO:0000313" key="12">
    <source>
        <dbReference type="EMBL" id="KND98134.1"/>
    </source>
</evidence>
<dbReference type="InterPro" id="IPR001636">
    <property type="entry name" value="SAICAR_synth"/>
</dbReference>
<evidence type="ECO:0000256" key="3">
    <source>
        <dbReference type="ARBA" id="ARBA00012217"/>
    </source>
</evidence>
<dbReference type="VEuPathDB" id="FungiDB:QG37_05118"/>
<sequence length="327" mass="37190">MGLISRSQCNCDGITIFIAPMSLHSTNLDSILPLVNRGKVRDIYEVNASTLLFVATDRISAYDVIMENGIPNKGKILTKLSEFWFSFLYNYAHNHLLLEPHCDEDEIFKHLPAELSEHKYKQQLVGRSLLVKKMKLIPLEVIVRGYVTGSAWKEYKKLKTIHGIRIAEDLQESQELSTPLFTPSTKAEQGEHDENITPEQAQKLIGKELCDKVAKIAIDLYTKAKEYAKGKGIIIADTKFEFGLDENDNVVLVDEVLTPDSSRFWNASKYEVGKSQESYDKQFLRDWLTSNNLNGKEGVSMDKDIAEKTKEKYVEAYEALTGNTWKD</sequence>
<dbReference type="EC" id="6.3.2.6" evidence="3"/>
<dbReference type="AlphaFoldDB" id="A0A0L0NVV5"/>
<dbReference type="VEuPathDB" id="FungiDB:CJJ09_001111"/>
<dbReference type="VEuPathDB" id="FungiDB:CJI96_0000824"/>
<name>A0A0L0NVV5_CANAR</name>
<dbReference type="NCBIfam" id="TIGR00081">
    <property type="entry name" value="purC"/>
    <property type="match status" value="1"/>
</dbReference>
<dbReference type="SUPFAM" id="SSF56104">
    <property type="entry name" value="SAICAR synthase-like"/>
    <property type="match status" value="1"/>
</dbReference>
<evidence type="ECO:0000313" key="13">
    <source>
        <dbReference type="Proteomes" id="UP000037122"/>
    </source>
</evidence>
<evidence type="ECO:0000256" key="7">
    <source>
        <dbReference type="ARBA" id="ARBA00022755"/>
    </source>
</evidence>
<keyword evidence="8" id="KW-0067">ATP-binding</keyword>
<keyword evidence="6" id="KW-0547">Nucleotide-binding</keyword>
<evidence type="ECO:0000256" key="2">
    <source>
        <dbReference type="ARBA" id="ARBA00010190"/>
    </source>
</evidence>
<evidence type="ECO:0000256" key="6">
    <source>
        <dbReference type="ARBA" id="ARBA00022741"/>
    </source>
</evidence>
<dbReference type="PROSITE" id="PS01058">
    <property type="entry name" value="SAICAR_SYNTHETASE_2"/>
    <property type="match status" value="1"/>
</dbReference>
<dbReference type="EMBL" id="LGST01000035">
    <property type="protein sequence ID" value="KND98134.1"/>
    <property type="molecule type" value="Genomic_DNA"/>
</dbReference>
<keyword evidence="5" id="KW-0436">Ligase</keyword>
<dbReference type="VEuPathDB" id="FungiDB:B9J08_002994"/>
<evidence type="ECO:0000256" key="10">
    <source>
        <dbReference type="ARBA" id="ARBA00048475"/>
    </source>
</evidence>
<proteinExistence type="inferred from homology"/>
<dbReference type="UniPathway" id="UPA00074">
    <property type="reaction ID" value="UER00131"/>
</dbReference>
<dbReference type="HAMAP" id="MF_00137">
    <property type="entry name" value="SAICAR_synth"/>
    <property type="match status" value="1"/>
</dbReference>
<evidence type="ECO:0000259" key="11">
    <source>
        <dbReference type="Pfam" id="PF01259"/>
    </source>
</evidence>
<reference evidence="13" key="1">
    <citation type="journal article" date="2015" name="BMC Genomics">
        <title>Draft genome of a commonly misdiagnosed multidrug resistant pathogen Candida auris.</title>
        <authorList>
            <person name="Chatterjee S."/>
            <person name="Alampalli S.V."/>
            <person name="Nageshan R.K."/>
            <person name="Chettiar S.T."/>
            <person name="Joshi S."/>
            <person name="Tatu U.S."/>
        </authorList>
    </citation>
    <scope>NUCLEOTIDE SEQUENCE [LARGE SCALE GENOMIC DNA]</scope>
    <source>
        <strain evidence="13">6684</strain>
    </source>
</reference>
<keyword evidence="7" id="KW-0658">Purine biosynthesis</keyword>
<organism evidence="12 13">
    <name type="scientific">Candidozyma auris</name>
    <name type="common">Yeast</name>
    <name type="synonym">Candida auris</name>
    <dbReference type="NCBI Taxonomy" id="498019"/>
    <lineage>
        <taxon>Eukaryota</taxon>
        <taxon>Fungi</taxon>
        <taxon>Dikarya</taxon>
        <taxon>Ascomycota</taxon>
        <taxon>Saccharomycotina</taxon>
        <taxon>Pichiomycetes</taxon>
        <taxon>Metschnikowiaceae</taxon>
        <taxon>Candidozyma</taxon>
    </lineage>
</organism>
<dbReference type="GO" id="GO:0005524">
    <property type="term" value="F:ATP binding"/>
    <property type="evidence" value="ECO:0007669"/>
    <property type="project" value="UniProtKB-KW"/>
</dbReference>
<comment type="caution">
    <text evidence="12">The sequence shown here is derived from an EMBL/GenBank/DDBJ whole genome shotgun (WGS) entry which is preliminary data.</text>
</comment>
<feature type="domain" description="SAICAR synthetase/ADE2 N-terminal" evidence="11">
    <location>
        <begin position="35"/>
        <end position="299"/>
    </location>
</feature>
<dbReference type="VEuPathDB" id="FungiDB:CJJ07_003628"/>
<dbReference type="GO" id="GO:0006189">
    <property type="term" value="P:'de novo' IMP biosynthetic process"/>
    <property type="evidence" value="ECO:0007669"/>
    <property type="project" value="UniProtKB-UniPathway"/>
</dbReference>
<evidence type="ECO:0000256" key="8">
    <source>
        <dbReference type="ARBA" id="ARBA00022840"/>
    </source>
</evidence>
<dbReference type="GO" id="GO:0005737">
    <property type="term" value="C:cytoplasm"/>
    <property type="evidence" value="ECO:0007669"/>
    <property type="project" value="TreeGrafter"/>
</dbReference>
<dbReference type="Gene3D" id="3.30.200.20">
    <property type="entry name" value="Phosphorylase Kinase, domain 1"/>
    <property type="match status" value="1"/>
</dbReference>
<dbReference type="Pfam" id="PF01259">
    <property type="entry name" value="SAICAR_synt"/>
    <property type="match status" value="1"/>
</dbReference>
<dbReference type="NCBIfam" id="NF010568">
    <property type="entry name" value="PRK13961.1"/>
    <property type="match status" value="1"/>
</dbReference>
<dbReference type="CDD" id="cd01414">
    <property type="entry name" value="SAICAR_synt_Sc"/>
    <property type="match status" value="1"/>
</dbReference>
<dbReference type="FunFam" id="3.30.200.20:FF:000392">
    <property type="entry name" value="Phosphoribosylaminoimidazole-succinocarboxamide synthase"/>
    <property type="match status" value="1"/>
</dbReference>
<protein>
    <recommendedName>
        <fullName evidence="4">Phosphoribosylaminoimidazole-succinocarboxamide synthase</fullName>
        <ecNumber evidence="3">6.3.2.6</ecNumber>
    </recommendedName>
    <alternativeName>
        <fullName evidence="9">SAICAR synthetase</fullName>
    </alternativeName>
</protein>
<evidence type="ECO:0000256" key="9">
    <source>
        <dbReference type="ARBA" id="ARBA00030409"/>
    </source>
</evidence>
<comment type="similarity">
    <text evidence="2">Belongs to the SAICAR synthetase family.</text>
</comment>
<evidence type="ECO:0000256" key="5">
    <source>
        <dbReference type="ARBA" id="ARBA00022598"/>
    </source>
</evidence>
<dbReference type="FunFam" id="3.30.470.20:FF:000015">
    <property type="entry name" value="Phosphoribosylaminoimidazole-succinocarboxamide synthase"/>
    <property type="match status" value="1"/>
</dbReference>
<dbReference type="InterPro" id="IPR018236">
    <property type="entry name" value="SAICAR_synthetase_CS"/>
</dbReference>
<accession>A0A0L0NVV5</accession>
<evidence type="ECO:0000256" key="4">
    <source>
        <dbReference type="ARBA" id="ARBA00016460"/>
    </source>
</evidence>
<dbReference type="Proteomes" id="UP000037122">
    <property type="component" value="Unassembled WGS sequence"/>
</dbReference>
<dbReference type="PANTHER" id="PTHR43700:SF1">
    <property type="entry name" value="PHOSPHORIBOSYLAMINOIMIDAZOLE-SUCCINOCARBOXAMIDE SYNTHASE"/>
    <property type="match status" value="1"/>
</dbReference>
<dbReference type="PANTHER" id="PTHR43700">
    <property type="entry name" value="PHOSPHORIBOSYLAMINOIMIDAZOLE-SUCCINOCARBOXAMIDE SYNTHASE"/>
    <property type="match status" value="1"/>
</dbReference>
<comment type="pathway">
    <text evidence="1">Purine metabolism; IMP biosynthesis via de novo pathway; 5-amino-1-(5-phospho-D-ribosyl)imidazole-4-carboxamide from 5-amino-1-(5-phospho-D-ribosyl)imidazole-4-carboxylate: step 1/2.</text>
</comment>
<dbReference type="Gene3D" id="3.30.470.20">
    <property type="entry name" value="ATP-grasp fold, B domain"/>
    <property type="match status" value="1"/>
</dbReference>
<dbReference type="GO" id="GO:0004639">
    <property type="term" value="F:phosphoribosylaminoimidazolesuccinocarboxamide synthase activity"/>
    <property type="evidence" value="ECO:0007669"/>
    <property type="project" value="UniProtKB-EC"/>
</dbReference>
<gene>
    <name evidence="12" type="ORF">QG37_05118</name>
</gene>
<dbReference type="VEuPathDB" id="FungiDB:CJI97_003065"/>
<dbReference type="PROSITE" id="PS01057">
    <property type="entry name" value="SAICAR_SYNTHETASE_1"/>
    <property type="match status" value="1"/>
</dbReference>
<dbReference type="InterPro" id="IPR028923">
    <property type="entry name" value="SAICAR_synt/ADE2_N"/>
</dbReference>